<dbReference type="EMBL" id="CP059851">
    <property type="protein sequence ID" value="QMW23363.1"/>
    <property type="molecule type" value="Genomic_DNA"/>
</dbReference>
<dbReference type="Pfam" id="PF05954">
    <property type="entry name" value="Phage_GPD"/>
    <property type="match status" value="1"/>
</dbReference>
<sequence length="701" mass="77719">MPSSANRIGRLHCDLGADALILTSMTAVERLSELFVIEVECISRGKPAKLQPMLSTMMHLEFDGLPHVSRIFHGMLTEYAELGRLDDGDDFVYRLVLRPGHHLWALNRTSAIYYKKSLTDLITQHGGNWRKTTLSASYPVLEYRVQYDESNFAFLSRWLEREGVYYYYNHSPQRHEITFVDAPNAHPDNLPKAARLESGVPDGKEALVWNLHEHRALAATASYVDDYDFTAPTVALKKEKKLENLGKPPKRFATSEPAEQAGKIAPITENPANFLKPTADMGQRYATVRLESARAGMARSYADSNMFAAAVGRKLTLHSDESDANHKFNASETYLIVATRHLYTASGLRSDGGADEEMHVELELMPITHPFRPERKTPQPRIWGPQTGVVIGPQGEEIHTDKYGRVKVRFFWDEEGKKAEREASSLFIRVMQTGAGSGYGAFMIPRIGHEVVVEFLNGDPDRPLVTGGVYNESNLPAYGSAPTNTQQGIRTNSSKGGGGFNEIKFDDKKDQELFYVQAQHDLTTKVVTGDEKRDIMKGHRTTVIHEGDETMTVTKGKRTTKIKGDETTTIESGNVVHTVQTGNVTRSIKTGKRTTDIMGDDTLEIKTGNKKSTIKVGNHELTVSLGNSETTVSLGNHKTTAMQSIELKCGPSSIKLTPMGIELKGMMIKIDASLMLETKGLMVQQQASAIHIVKGALVMIN</sequence>
<organism evidence="5 6">
    <name type="scientific">Sandaracinobacteroides saxicola</name>
    <dbReference type="NCBI Taxonomy" id="2759707"/>
    <lineage>
        <taxon>Bacteria</taxon>
        <taxon>Pseudomonadati</taxon>
        <taxon>Pseudomonadota</taxon>
        <taxon>Alphaproteobacteria</taxon>
        <taxon>Sphingomonadales</taxon>
        <taxon>Sphingosinicellaceae</taxon>
        <taxon>Sandaracinobacteroides</taxon>
    </lineage>
</organism>
<evidence type="ECO:0000256" key="1">
    <source>
        <dbReference type="ARBA" id="ARBA00005558"/>
    </source>
</evidence>
<feature type="domain" description="Gp5/Type VI secretion system Vgr C-terminal trimerisation" evidence="4">
    <location>
        <begin position="488"/>
        <end position="603"/>
    </location>
</feature>
<dbReference type="InterPro" id="IPR054030">
    <property type="entry name" value="Gp5_Vgr_C"/>
</dbReference>
<evidence type="ECO:0000313" key="5">
    <source>
        <dbReference type="EMBL" id="QMW23363.1"/>
    </source>
</evidence>
<name>A0A7G5IJ21_9SPHN</name>
<dbReference type="AlphaFoldDB" id="A0A7G5IJ21"/>
<dbReference type="Gene3D" id="2.30.110.50">
    <property type="match status" value="1"/>
</dbReference>
<protein>
    <submittedName>
        <fullName evidence="5">Type VI secretion system tip protein VgrG</fullName>
    </submittedName>
</protein>
<dbReference type="RefSeq" id="WP_182297146.1">
    <property type="nucleotide sequence ID" value="NZ_CP059851.1"/>
</dbReference>
<dbReference type="InterPro" id="IPR006533">
    <property type="entry name" value="T6SS_Vgr_RhsGE"/>
</dbReference>
<feature type="compositionally biased region" description="Polar residues" evidence="2">
    <location>
        <begin position="481"/>
        <end position="494"/>
    </location>
</feature>
<dbReference type="InterPro" id="IPR017847">
    <property type="entry name" value="T6SS_RhsGE_Vgr_subset"/>
</dbReference>
<keyword evidence="6" id="KW-1185">Reference proteome</keyword>
<reference evidence="5 6" key="1">
    <citation type="submission" date="2020-07" db="EMBL/GenBank/DDBJ databases">
        <title>Complete genome sequence for Sandaracinobacter sp. M6.</title>
        <authorList>
            <person name="Tang Y."/>
            <person name="Liu Q."/>
            <person name="Guo Z."/>
            <person name="Lei P."/>
            <person name="Huang B."/>
        </authorList>
    </citation>
    <scope>NUCLEOTIDE SEQUENCE [LARGE SCALE GENOMIC DNA]</scope>
    <source>
        <strain evidence="5 6">M6</strain>
    </source>
</reference>
<dbReference type="Proteomes" id="UP000515292">
    <property type="component" value="Chromosome"/>
</dbReference>
<dbReference type="SUPFAM" id="SSF69349">
    <property type="entry name" value="Phage fibre proteins"/>
    <property type="match status" value="1"/>
</dbReference>
<feature type="domain" description="Gp5/Type VI secretion system Vgr protein OB-fold" evidence="3">
    <location>
        <begin position="399"/>
        <end position="470"/>
    </location>
</feature>
<dbReference type="SUPFAM" id="SSF69279">
    <property type="entry name" value="Phage tail proteins"/>
    <property type="match status" value="2"/>
</dbReference>
<dbReference type="Gene3D" id="3.55.50.10">
    <property type="entry name" value="Baseplate protein-like domains"/>
    <property type="match status" value="1"/>
</dbReference>
<dbReference type="SUPFAM" id="SSF69255">
    <property type="entry name" value="gp5 N-terminal domain-like"/>
    <property type="match status" value="1"/>
</dbReference>
<evidence type="ECO:0000259" key="3">
    <source>
        <dbReference type="Pfam" id="PF04717"/>
    </source>
</evidence>
<dbReference type="KEGG" id="sand:H3309_02345"/>
<dbReference type="NCBIfam" id="TIGR03361">
    <property type="entry name" value="VI_Rhs_Vgr"/>
    <property type="match status" value="1"/>
</dbReference>
<dbReference type="Gene3D" id="2.40.50.230">
    <property type="entry name" value="Gp5 N-terminal domain"/>
    <property type="match status" value="1"/>
</dbReference>
<dbReference type="NCBIfam" id="TIGR01646">
    <property type="entry name" value="vgr_GE"/>
    <property type="match status" value="1"/>
</dbReference>
<proteinExistence type="inferred from homology"/>
<evidence type="ECO:0000259" key="4">
    <source>
        <dbReference type="Pfam" id="PF22178"/>
    </source>
</evidence>
<gene>
    <name evidence="5" type="primary">tssI</name>
    <name evidence="5" type="ORF">H3309_02345</name>
</gene>
<dbReference type="Pfam" id="PF04717">
    <property type="entry name" value="Phage_base_V"/>
    <property type="match status" value="1"/>
</dbReference>
<evidence type="ECO:0000313" key="6">
    <source>
        <dbReference type="Proteomes" id="UP000515292"/>
    </source>
</evidence>
<dbReference type="Gene3D" id="4.10.220.110">
    <property type="match status" value="1"/>
</dbReference>
<evidence type="ECO:0000256" key="2">
    <source>
        <dbReference type="SAM" id="MobiDB-lite"/>
    </source>
</evidence>
<feature type="region of interest" description="Disordered" evidence="2">
    <location>
        <begin position="370"/>
        <end position="389"/>
    </location>
</feature>
<accession>A0A7G5IJ21</accession>
<comment type="similarity">
    <text evidence="1">Belongs to the VgrG protein family.</text>
</comment>
<dbReference type="InterPro" id="IPR037026">
    <property type="entry name" value="Vgr_OB-fold_dom_sf"/>
</dbReference>
<dbReference type="InterPro" id="IPR006531">
    <property type="entry name" value="Gp5/Vgr_OB"/>
</dbReference>
<dbReference type="Pfam" id="PF22178">
    <property type="entry name" value="Gp5_trimer_C"/>
    <property type="match status" value="1"/>
</dbReference>
<feature type="region of interest" description="Disordered" evidence="2">
    <location>
        <begin position="477"/>
        <end position="497"/>
    </location>
</feature>